<protein>
    <recommendedName>
        <fullName evidence="3">Lipoprotein</fullName>
    </recommendedName>
</protein>
<evidence type="ECO:0000313" key="1">
    <source>
        <dbReference type="EMBL" id="MCK9686856.1"/>
    </source>
</evidence>
<sequence length="93" mass="9694">MRGTFVIVAMLACGGCAVLSNVTPIGDGAYMTVVRSNDVNGRVEDERLRATSQATAFCNERGAGVDVIKTVAAAPPPGQAPSAEIDFRCKPRP</sequence>
<gene>
    <name evidence="1" type="ORF">LPC04_14180</name>
</gene>
<organism evidence="1 2">
    <name type="scientific">Scleromatobacter humisilvae</name>
    <dbReference type="NCBI Taxonomy" id="2897159"/>
    <lineage>
        <taxon>Bacteria</taxon>
        <taxon>Pseudomonadati</taxon>
        <taxon>Pseudomonadota</taxon>
        <taxon>Betaproteobacteria</taxon>
        <taxon>Burkholderiales</taxon>
        <taxon>Sphaerotilaceae</taxon>
        <taxon>Scleromatobacter</taxon>
    </lineage>
</organism>
<dbReference type="RefSeq" id="WP_275682897.1">
    <property type="nucleotide sequence ID" value="NZ_JAJLJH010000003.1"/>
</dbReference>
<dbReference type="EMBL" id="JAJLJH010000003">
    <property type="protein sequence ID" value="MCK9686856.1"/>
    <property type="molecule type" value="Genomic_DNA"/>
</dbReference>
<reference evidence="1" key="1">
    <citation type="submission" date="2021-11" db="EMBL/GenBank/DDBJ databases">
        <title>BS-T2-15 a new species belonging to the Comamonadaceae family isolated from the soil of a French oak forest.</title>
        <authorList>
            <person name="Mieszkin S."/>
            <person name="Alain K."/>
        </authorList>
    </citation>
    <scope>NUCLEOTIDE SEQUENCE</scope>
    <source>
        <strain evidence="1">BS-T2-15</strain>
    </source>
</reference>
<dbReference type="AlphaFoldDB" id="A0A9X1YR55"/>
<comment type="caution">
    <text evidence="1">The sequence shown here is derived from an EMBL/GenBank/DDBJ whole genome shotgun (WGS) entry which is preliminary data.</text>
</comment>
<evidence type="ECO:0000313" key="2">
    <source>
        <dbReference type="Proteomes" id="UP001139353"/>
    </source>
</evidence>
<name>A0A9X1YR55_9BURK</name>
<dbReference type="Proteomes" id="UP001139353">
    <property type="component" value="Unassembled WGS sequence"/>
</dbReference>
<proteinExistence type="predicted"/>
<accession>A0A9X1YR55</accession>
<keyword evidence="2" id="KW-1185">Reference proteome</keyword>
<evidence type="ECO:0008006" key="3">
    <source>
        <dbReference type="Google" id="ProtNLM"/>
    </source>
</evidence>